<dbReference type="GO" id="GO:0000166">
    <property type="term" value="F:nucleotide binding"/>
    <property type="evidence" value="ECO:0007669"/>
    <property type="project" value="UniProtKB-KW"/>
</dbReference>
<comment type="caution">
    <text evidence="21">The sequence shown here is derived from an EMBL/GenBank/DDBJ whole genome shotgun (WGS) entry which is preliminary data.</text>
</comment>
<evidence type="ECO:0000313" key="22">
    <source>
        <dbReference type="Proteomes" id="UP000470875"/>
    </source>
</evidence>
<dbReference type="UniPathway" id="UPA00053">
    <property type="reaction ID" value="UER00085"/>
</dbReference>
<feature type="binding site" evidence="18">
    <location>
        <begin position="126"/>
        <end position="127"/>
    </location>
    <ligand>
        <name>NAD(+)</name>
        <dbReference type="ChEBI" id="CHEBI:57540"/>
    </ligand>
</feature>
<dbReference type="RefSeq" id="WP_154543811.1">
    <property type="nucleotide sequence ID" value="NZ_VULO01000004.1"/>
</dbReference>
<evidence type="ECO:0000256" key="2">
    <source>
        <dbReference type="ARBA" id="ARBA00001911"/>
    </source>
</evidence>
<evidence type="ECO:0000256" key="18">
    <source>
        <dbReference type="HAMAP-Rule" id="MF_00110"/>
    </source>
</evidence>
<dbReference type="GO" id="GO:0005737">
    <property type="term" value="C:cytoplasm"/>
    <property type="evidence" value="ECO:0007669"/>
    <property type="project" value="UniProtKB-SubCell"/>
</dbReference>
<dbReference type="InterPro" id="IPR056179">
    <property type="entry name" value="DHQS_C"/>
</dbReference>
<keyword evidence="22" id="KW-1185">Reference proteome</keyword>
<dbReference type="CDD" id="cd08195">
    <property type="entry name" value="DHQS"/>
    <property type="match status" value="1"/>
</dbReference>
<keyword evidence="14 18" id="KW-0520">NAD</keyword>
<keyword evidence="13 18" id="KW-0862">Zinc</keyword>
<dbReference type="GO" id="GO:0046872">
    <property type="term" value="F:metal ion binding"/>
    <property type="evidence" value="ECO:0007669"/>
    <property type="project" value="UniProtKB-KW"/>
</dbReference>
<organism evidence="21 22">
    <name type="scientific">Scrofimicrobium canadense</name>
    <dbReference type="NCBI Taxonomy" id="2652290"/>
    <lineage>
        <taxon>Bacteria</taxon>
        <taxon>Bacillati</taxon>
        <taxon>Actinomycetota</taxon>
        <taxon>Actinomycetes</taxon>
        <taxon>Actinomycetales</taxon>
        <taxon>Actinomycetaceae</taxon>
        <taxon>Scrofimicrobium</taxon>
    </lineage>
</organism>
<evidence type="ECO:0000313" key="21">
    <source>
        <dbReference type="EMBL" id="MSS83921.1"/>
    </source>
</evidence>
<evidence type="ECO:0000256" key="4">
    <source>
        <dbReference type="ARBA" id="ARBA00004496"/>
    </source>
</evidence>
<evidence type="ECO:0000256" key="16">
    <source>
        <dbReference type="ARBA" id="ARBA00023239"/>
    </source>
</evidence>
<dbReference type="Gene3D" id="1.20.1090.10">
    <property type="entry name" value="Dehydroquinate synthase-like - alpha domain"/>
    <property type="match status" value="1"/>
</dbReference>
<comment type="cofactor">
    <cofactor evidence="18">
        <name>Co(2+)</name>
        <dbReference type="ChEBI" id="CHEBI:48828"/>
    </cofactor>
    <cofactor evidence="18">
        <name>Zn(2+)</name>
        <dbReference type="ChEBI" id="CHEBI:29105"/>
    </cofactor>
    <text evidence="18">Binds 1 divalent metal cation per subunit. Can use either Co(2+) or Zn(2+).</text>
</comment>
<evidence type="ECO:0000256" key="3">
    <source>
        <dbReference type="ARBA" id="ARBA00001947"/>
    </source>
</evidence>
<evidence type="ECO:0000256" key="15">
    <source>
        <dbReference type="ARBA" id="ARBA00023141"/>
    </source>
</evidence>
<dbReference type="EC" id="4.2.3.4" evidence="7 18"/>
<evidence type="ECO:0000256" key="13">
    <source>
        <dbReference type="ARBA" id="ARBA00022833"/>
    </source>
</evidence>
<evidence type="ECO:0000259" key="19">
    <source>
        <dbReference type="Pfam" id="PF01761"/>
    </source>
</evidence>
<dbReference type="HAMAP" id="MF_00110">
    <property type="entry name" value="DHQ_synthase"/>
    <property type="match status" value="1"/>
</dbReference>
<proteinExistence type="inferred from homology"/>
<dbReference type="Pfam" id="PF01761">
    <property type="entry name" value="DHQ_synthase"/>
    <property type="match status" value="1"/>
</dbReference>
<evidence type="ECO:0000256" key="14">
    <source>
        <dbReference type="ARBA" id="ARBA00023027"/>
    </source>
</evidence>
<evidence type="ECO:0000256" key="12">
    <source>
        <dbReference type="ARBA" id="ARBA00022741"/>
    </source>
</evidence>
<keyword evidence="9 18" id="KW-0963">Cytoplasm</keyword>
<comment type="similarity">
    <text evidence="6 18">Belongs to the sugar phosphate cyclases superfamily. Dehydroquinate synthase family.</text>
</comment>
<dbReference type="InterPro" id="IPR030960">
    <property type="entry name" value="DHQS/DOIS_N"/>
</dbReference>
<dbReference type="GO" id="GO:0009423">
    <property type="term" value="P:chorismate biosynthetic process"/>
    <property type="evidence" value="ECO:0007669"/>
    <property type="project" value="UniProtKB-UniRule"/>
</dbReference>
<accession>A0A6N7W3D0</accession>
<dbReference type="Gene3D" id="3.40.50.1970">
    <property type="match status" value="1"/>
</dbReference>
<dbReference type="PANTHER" id="PTHR43622:SF7">
    <property type="entry name" value="3-DEHYDROQUINATE SYNTHASE, CHLOROPLASTIC"/>
    <property type="match status" value="1"/>
</dbReference>
<feature type="binding site" evidence="18">
    <location>
        <position position="139"/>
    </location>
    <ligand>
        <name>NAD(+)</name>
        <dbReference type="ChEBI" id="CHEBI:57540"/>
    </ligand>
</feature>
<keyword evidence="16 18" id="KW-0456">Lyase</keyword>
<dbReference type="FunFam" id="3.40.50.1970:FF:000007">
    <property type="entry name" value="Pentafunctional AROM polypeptide"/>
    <property type="match status" value="1"/>
</dbReference>
<dbReference type="GO" id="GO:0008652">
    <property type="term" value="P:amino acid biosynthetic process"/>
    <property type="evidence" value="ECO:0007669"/>
    <property type="project" value="UniProtKB-KW"/>
</dbReference>
<gene>
    <name evidence="18 21" type="primary">aroB</name>
    <name evidence="21" type="ORF">FYJ24_03910</name>
</gene>
<keyword evidence="10 18" id="KW-0028">Amino-acid biosynthesis</keyword>
<evidence type="ECO:0000256" key="7">
    <source>
        <dbReference type="ARBA" id="ARBA00013031"/>
    </source>
</evidence>
<feature type="binding site" evidence="18">
    <location>
        <begin position="68"/>
        <end position="73"/>
    </location>
    <ligand>
        <name>NAD(+)</name>
        <dbReference type="ChEBI" id="CHEBI:57540"/>
    </ligand>
</feature>
<keyword evidence="15 18" id="KW-0057">Aromatic amino acid biosynthesis</keyword>
<dbReference type="InterPro" id="IPR016037">
    <property type="entry name" value="DHQ_synth_AroB"/>
</dbReference>
<dbReference type="SUPFAM" id="SSF56796">
    <property type="entry name" value="Dehydroquinate synthase-like"/>
    <property type="match status" value="1"/>
</dbReference>
<feature type="binding site" evidence="18">
    <location>
        <position position="265"/>
    </location>
    <ligand>
        <name>Zn(2+)</name>
        <dbReference type="ChEBI" id="CHEBI:29105"/>
    </ligand>
</feature>
<evidence type="ECO:0000256" key="6">
    <source>
        <dbReference type="ARBA" id="ARBA00005412"/>
    </source>
</evidence>
<evidence type="ECO:0000259" key="20">
    <source>
        <dbReference type="Pfam" id="PF24621"/>
    </source>
</evidence>
<name>A0A6N7W3D0_9ACTO</name>
<feature type="binding site" evidence="18">
    <location>
        <begin position="102"/>
        <end position="106"/>
    </location>
    <ligand>
        <name>NAD(+)</name>
        <dbReference type="ChEBI" id="CHEBI:57540"/>
    </ligand>
</feature>
<evidence type="ECO:0000256" key="1">
    <source>
        <dbReference type="ARBA" id="ARBA00001393"/>
    </source>
</evidence>
<comment type="caution">
    <text evidence="18">Lacks conserved residue(s) required for the propagation of feature annotation.</text>
</comment>
<evidence type="ECO:0000256" key="17">
    <source>
        <dbReference type="ARBA" id="ARBA00023285"/>
    </source>
</evidence>
<dbReference type="GO" id="GO:0009073">
    <property type="term" value="P:aromatic amino acid family biosynthetic process"/>
    <property type="evidence" value="ECO:0007669"/>
    <property type="project" value="UniProtKB-KW"/>
</dbReference>
<dbReference type="NCBIfam" id="TIGR01357">
    <property type="entry name" value="aroB"/>
    <property type="match status" value="1"/>
</dbReference>
<feature type="binding site" evidence="18">
    <location>
        <position position="249"/>
    </location>
    <ligand>
        <name>Zn(2+)</name>
        <dbReference type="ChEBI" id="CHEBI:29105"/>
    </ligand>
</feature>
<feature type="binding site" evidence="18">
    <location>
        <position position="148"/>
    </location>
    <ligand>
        <name>NAD(+)</name>
        <dbReference type="ChEBI" id="CHEBI:57540"/>
    </ligand>
</feature>
<feature type="binding site" evidence="18">
    <location>
        <position position="181"/>
    </location>
    <ligand>
        <name>Zn(2+)</name>
        <dbReference type="ChEBI" id="CHEBI:29105"/>
    </ligand>
</feature>
<keyword evidence="12 18" id="KW-0547">Nucleotide-binding</keyword>
<evidence type="ECO:0000256" key="11">
    <source>
        <dbReference type="ARBA" id="ARBA00022723"/>
    </source>
</evidence>
<comment type="catalytic activity">
    <reaction evidence="1 18">
        <text>7-phospho-2-dehydro-3-deoxy-D-arabino-heptonate = 3-dehydroquinate + phosphate</text>
        <dbReference type="Rhea" id="RHEA:21968"/>
        <dbReference type="ChEBI" id="CHEBI:32364"/>
        <dbReference type="ChEBI" id="CHEBI:43474"/>
        <dbReference type="ChEBI" id="CHEBI:58394"/>
        <dbReference type="EC" id="4.2.3.4"/>
    </reaction>
</comment>
<comment type="function">
    <text evidence="18">Catalyzes the conversion of 3-deoxy-D-arabino-heptulosonate 7-phosphate (DAHP) to dehydroquinate (DHQ).</text>
</comment>
<dbReference type="AlphaFoldDB" id="A0A6N7W3D0"/>
<comment type="pathway">
    <text evidence="5 18">Metabolic intermediate biosynthesis; chorismate biosynthesis; chorismate from D-erythrose 4-phosphate and phosphoenolpyruvate: step 2/7.</text>
</comment>
<feature type="domain" description="3-dehydroquinate synthase N-terminal" evidence="19">
    <location>
        <begin position="67"/>
        <end position="176"/>
    </location>
</feature>
<dbReference type="InterPro" id="IPR030963">
    <property type="entry name" value="DHQ_synth_fam"/>
</dbReference>
<dbReference type="InterPro" id="IPR050071">
    <property type="entry name" value="Dehydroquinate_synthase"/>
</dbReference>
<keyword evidence="11 18" id="KW-0479">Metal-binding</keyword>
<comment type="subcellular location">
    <subcellularLocation>
        <location evidence="4 18">Cytoplasm</location>
    </subcellularLocation>
</comment>
<evidence type="ECO:0000256" key="5">
    <source>
        <dbReference type="ARBA" id="ARBA00004661"/>
    </source>
</evidence>
<dbReference type="PIRSF" id="PIRSF001455">
    <property type="entry name" value="DHQ_synth"/>
    <property type="match status" value="1"/>
</dbReference>
<evidence type="ECO:0000256" key="9">
    <source>
        <dbReference type="ARBA" id="ARBA00022490"/>
    </source>
</evidence>
<dbReference type="Pfam" id="PF24621">
    <property type="entry name" value="DHQS_C"/>
    <property type="match status" value="1"/>
</dbReference>
<evidence type="ECO:0000256" key="10">
    <source>
        <dbReference type="ARBA" id="ARBA00022605"/>
    </source>
</evidence>
<evidence type="ECO:0000256" key="8">
    <source>
        <dbReference type="ARBA" id="ARBA00017684"/>
    </source>
</evidence>
<keyword evidence="17 18" id="KW-0170">Cobalt</keyword>
<dbReference type="PANTHER" id="PTHR43622">
    <property type="entry name" value="3-DEHYDROQUINATE SYNTHASE"/>
    <property type="match status" value="1"/>
</dbReference>
<dbReference type="Proteomes" id="UP000470875">
    <property type="component" value="Unassembled WGS sequence"/>
</dbReference>
<dbReference type="EMBL" id="VULO01000004">
    <property type="protein sequence ID" value="MSS83921.1"/>
    <property type="molecule type" value="Genomic_DNA"/>
</dbReference>
<protein>
    <recommendedName>
        <fullName evidence="8 18">3-dehydroquinate synthase</fullName>
        <shortName evidence="18">DHQS</shortName>
        <ecNumber evidence="7 18">4.2.3.4</ecNumber>
    </recommendedName>
</protein>
<sequence length="359" mass="38364">MQIITVHADDGYPVFVGDDVLTQVVDYIPSNASQVLLVAPRAVETIAEKLQTAAAARGVRLTQFIPEDGEAQKTLSTAESLWNLLGEKRFGRQDVIIGLGGGATTDLAGFVAATWMRGIGVLQVPTSLLAMVDAAVGGKTGINSPAGKNLIGAFHSPIAVGISISALTTLSAAEYRAGLGEVIKCGFIADRKILNLIVENPLIKDVEWATEVGKDILTELISRAVEVKATVVSQDLKETGLREILNYGHTLAHAIEKYSNYTVRHGEAVAIGSVFAAELAQDLGYLSENDVDQHRKIFSSVGLPTSWDGPIEPLLDAMYSDKKTHGSQLRFVLLEGVEKPSSIEVSPDAILRTWAGRHA</sequence>
<feature type="domain" description="3-dehydroquinate synthase C-terminal" evidence="20">
    <location>
        <begin position="178"/>
        <end position="324"/>
    </location>
</feature>
<comment type="cofactor">
    <cofactor evidence="2 18">
        <name>NAD(+)</name>
        <dbReference type="ChEBI" id="CHEBI:57540"/>
    </cofactor>
</comment>
<reference evidence="21 22" key="1">
    <citation type="submission" date="2019-08" db="EMBL/GenBank/DDBJ databases">
        <title>In-depth cultivation of the pig gut microbiome towards novel bacterial diversity and tailored functional studies.</title>
        <authorList>
            <person name="Wylensek D."/>
            <person name="Hitch T.C.A."/>
            <person name="Clavel T."/>
        </authorList>
    </citation>
    <scope>NUCLEOTIDE SEQUENCE [LARGE SCALE GENOMIC DNA]</scope>
    <source>
        <strain evidence="21 22">WB03_NA08</strain>
    </source>
</reference>
<dbReference type="GO" id="GO:0003856">
    <property type="term" value="F:3-dehydroquinate synthase activity"/>
    <property type="evidence" value="ECO:0007669"/>
    <property type="project" value="UniProtKB-UniRule"/>
</dbReference>
<comment type="cofactor">
    <cofactor evidence="3">
        <name>Zn(2+)</name>
        <dbReference type="ChEBI" id="CHEBI:29105"/>
    </cofactor>
</comment>